<keyword evidence="1" id="KW-0812">Transmembrane</keyword>
<dbReference type="Proteomes" id="UP001165366">
    <property type="component" value="Unassembled WGS sequence"/>
</dbReference>
<dbReference type="RefSeq" id="WP_237852489.1">
    <property type="nucleotide sequence ID" value="NZ_JAKLWS010000003.1"/>
</dbReference>
<evidence type="ECO:0000256" key="1">
    <source>
        <dbReference type="SAM" id="Phobius"/>
    </source>
</evidence>
<protein>
    <submittedName>
        <fullName evidence="2">DUF456 domain-containing protein</fullName>
    </submittedName>
</protein>
<dbReference type="InterPro" id="IPR007403">
    <property type="entry name" value="DUF456"/>
</dbReference>
<keyword evidence="3" id="KW-1185">Reference proteome</keyword>
<dbReference type="Pfam" id="PF04306">
    <property type="entry name" value="DUF456"/>
    <property type="match status" value="1"/>
</dbReference>
<accession>A0ABS9K9X7</accession>
<sequence>MEILWIIVGSLFIVAGFAGVFVPVIPGTPLIYVSLLIMQLALGAPFTWTFLILWGIAVAIVATLDGLIPAEGARRMGGSKYGIYGCLIGAFIGLVFFPPFGIIVGPIVGAFGGELLAGRKSGSALKAAMGSFIGFLVATVLKMSVSVILAYYFFSNI</sequence>
<proteinExistence type="predicted"/>
<evidence type="ECO:0000313" key="2">
    <source>
        <dbReference type="EMBL" id="MCG2587646.1"/>
    </source>
</evidence>
<dbReference type="EMBL" id="JAKLWS010000003">
    <property type="protein sequence ID" value="MCG2587646.1"/>
    <property type="molecule type" value="Genomic_DNA"/>
</dbReference>
<dbReference type="PANTHER" id="PTHR39165:SF1">
    <property type="entry name" value="DUF456 DOMAIN-CONTAINING PROTEIN"/>
    <property type="match status" value="1"/>
</dbReference>
<evidence type="ECO:0000313" key="3">
    <source>
        <dbReference type="Proteomes" id="UP001165366"/>
    </source>
</evidence>
<gene>
    <name evidence="2" type="ORF">L6773_03645</name>
</gene>
<feature type="transmembrane region" description="Helical" evidence="1">
    <location>
        <begin position="132"/>
        <end position="154"/>
    </location>
</feature>
<organism evidence="2 3">
    <name type="scientific">Rhodohalobacter sulfatireducens</name>
    <dbReference type="NCBI Taxonomy" id="2911366"/>
    <lineage>
        <taxon>Bacteria</taxon>
        <taxon>Pseudomonadati</taxon>
        <taxon>Balneolota</taxon>
        <taxon>Balneolia</taxon>
        <taxon>Balneolales</taxon>
        <taxon>Balneolaceae</taxon>
        <taxon>Rhodohalobacter</taxon>
    </lineage>
</organism>
<keyword evidence="1" id="KW-1133">Transmembrane helix</keyword>
<reference evidence="2" key="2">
    <citation type="submission" date="2024-05" db="EMBL/GenBank/DDBJ databases">
        <title>Rhodohalobacter halophilus gen. nov., sp. nov., a moderately halophilic member of the family Balneolaceae.</title>
        <authorList>
            <person name="Xia J."/>
        </authorList>
    </citation>
    <scope>NUCLEOTIDE SEQUENCE</scope>
    <source>
        <strain evidence="2">WB101</strain>
    </source>
</reference>
<feature type="transmembrane region" description="Helical" evidence="1">
    <location>
        <begin position="83"/>
        <end position="112"/>
    </location>
</feature>
<name>A0ABS9K9X7_9BACT</name>
<reference evidence="2" key="1">
    <citation type="submission" date="2022-01" db="EMBL/GenBank/DDBJ databases">
        <authorList>
            <person name="Wang Y."/>
        </authorList>
    </citation>
    <scope>NUCLEOTIDE SEQUENCE</scope>
    <source>
        <strain evidence="2">WB101</strain>
    </source>
</reference>
<dbReference type="PANTHER" id="PTHR39165">
    <property type="entry name" value="IG HYPOTHETICAL 17883"/>
    <property type="match status" value="1"/>
</dbReference>
<feature type="transmembrane region" description="Helical" evidence="1">
    <location>
        <begin position="31"/>
        <end position="62"/>
    </location>
</feature>
<keyword evidence="1" id="KW-0472">Membrane</keyword>
<feature type="transmembrane region" description="Helical" evidence="1">
    <location>
        <begin position="5"/>
        <end position="25"/>
    </location>
</feature>
<comment type="caution">
    <text evidence="2">The sequence shown here is derived from an EMBL/GenBank/DDBJ whole genome shotgun (WGS) entry which is preliminary data.</text>
</comment>